<keyword evidence="3" id="KW-1185">Reference proteome</keyword>
<evidence type="ECO:0000313" key="2">
    <source>
        <dbReference type="EMBL" id="MPC52051.1"/>
    </source>
</evidence>
<reference evidence="2 3" key="1">
    <citation type="submission" date="2019-05" db="EMBL/GenBank/DDBJ databases">
        <title>Another draft genome of Portunus trituberculatus and its Hox gene families provides insights of decapod evolution.</title>
        <authorList>
            <person name="Jeong J.-H."/>
            <person name="Song I."/>
            <person name="Kim S."/>
            <person name="Choi T."/>
            <person name="Kim D."/>
            <person name="Ryu S."/>
            <person name="Kim W."/>
        </authorList>
    </citation>
    <scope>NUCLEOTIDE SEQUENCE [LARGE SCALE GENOMIC DNA]</scope>
    <source>
        <tissue evidence="2">Muscle</tissue>
    </source>
</reference>
<name>A0A5B7FX13_PORTR</name>
<protein>
    <submittedName>
        <fullName evidence="2">Uncharacterized protein</fullName>
    </submittedName>
</protein>
<dbReference type="Proteomes" id="UP000324222">
    <property type="component" value="Unassembled WGS sequence"/>
</dbReference>
<sequence length="90" mass="10163">MSLSFIIIIIRRSPHSLACWSSIPSHPSKRSLIIFRSDTSNAQENELLKKDGALELKMFPFDTRNITSGNHKLDVTKSDNSSGWIDKCQT</sequence>
<dbReference type="EMBL" id="VSRR010010593">
    <property type="protein sequence ID" value="MPC52051.1"/>
    <property type="molecule type" value="Genomic_DNA"/>
</dbReference>
<organism evidence="2 3">
    <name type="scientific">Portunus trituberculatus</name>
    <name type="common">Swimming crab</name>
    <name type="synonym">Neptunus trituberculatus</name>
    <dbReference type="NCBI Taxonomy" id="210409"/>
    <lineage>
        <taxon>Eukaryota</taxon>
        <taxon>Metazoa</taxon>
        <taxon>Ecdysozoa</taxon>
        <taxon>Arthropoda</taxon>
        <taxon>Crustacea</taxon>
        <taxon>Multicrustacea</taxon>
        <taxon>Malacostraca</taxon>
        <taxon>Eumalacostraca</taxon>
        <taxon>Eucarida</taxon>
        <taxon>Decapoda</taxon>
        <taxon>Pleocyemata</taxon>
        <taxon>Brachyura</taxon>
        <taxon>Eubrachyura</taxon>
        <taxon>Portunoidea</taxon>
        <taxon>Portunidae</taxon>
        <taxon>Portuninae</taxon>
        <taxon>Portunus</taxon>
    </lineage>
</organism>
<feature type="region of interest" description="Disordered" evidence="1">
    <location>
        <begin position="70"/>
        <end position="90"/>
    </location>
</feature>
<comment type="caution">
    <text evidence="2">The sequence shown here is derived from an EMBL/GenBank/DDBJ whole genome shotgun (WGS) entry which is preliminary data.</text>
</comment>
<gene>
    <name evidence="2" type="ORF">E2C01_045910</name>
</gene>
<dbReference type="AlphaFoldDB" id="A0A5B7FX13"/>
<proteinExistence type="predicted"/>
<accession>A0A5B7FX13</accession>
<feature type="compositionally biased region" description="Polar residues" evidence="1">
    <location>
        <begin position="78"/>
        <end position="90"/>
    </location>
</feature>
<evidence type="ECO:0000313" key="3">
    <source>
        <dbReference type="Proteomes" id="UP000324222"/>
    </source>
</evidence>
<evidence type="ECO:0000256" key="1">
    <source>
        <dbReference type="SAM" id="MobiDB-lite"/>
    </source>
</evidence>